<dbReference type="Proteomes" id="UP000610966">
    <property type="component" value="Unassembled WGS sequence"/>
</dbReference>
<dbReference type="SUPFAM" id="SSF47384">
    <property type="entry name" value="Homodimeric domain of signal transducing histidine kinase"/>
    <property type="match status" value="1"/>
</dbReference>
<dbReference type="InterPro" id="IPR005467">
    <property type="entry name" value="His_kinase_dom"/>
</dbReference>
<evidence type="ECO:0000256" key="6">
    <source>
        <dbReference type="ARBA" id="ARBA00022692"/>
    </source>
</evidence>
<evidence type="ECO:0000256" key="9">
    <source>
        <dbReference type="ARBA" id="ARBA00023012"/>
    </source>
</evidence>
<gene>
    <name evidence="14" type="ORF">Mth01_16040</name>
</gene>
<dbReference type="InterPro" id="IPR003594">
    <property type="entry name" value="HATPase_dom"/>
</dbReference>
<dbReference type="Gene3D" id="6.10.340.10">
    <property type="match status" value="1"/>
</dbReference>
<evidence type="ECO:0000256" key="5">
    <source>
        <dbReference type="ARBA" id="ARBA00022679"/>
    </source>
</evidence>
<feature type="domain" description="Histidine kinase" evidence="12">
    <location>
        <begin position="251"/>
        <end position="459"/>
    </location>
</feature>
<comment type="caution">
    <text evidence="14">The sequence shown here is derived from an EMBL/GenBank/DDBJ whole genome shotgun (WGS) entry which is preliminary data.</text>
</comment>
<dbReference type="CDD" id="cd00082">
    <property type="entry name" value="HisKA"/>
    <property type="match status" value="1"/>
</dbReference>
<keyword evidence="10 11" id="KW-0472">Membrane</keyword>
<dbReference type="InterPro" id="IPR036890">
    <property type="entry name" value="HATPase_C_sf"/>
</dbReference>
<evidence type="ECO:0000313" key="15">
    <source>
        <dbReference type="Proteomes" id="UP000610966"/>
    </source>
</evidence>
<evidence type="ECO:0000256" key="4">
    <source>
        <dbReference type="ARBA" id="ARBA00022553"/>
    </source>
</evidence>
<comment type="subcellular location">
    <subcellularLocation>
        <location evidence="2">Cell membrane</location>
    </subcellularLocation>
</comment>
<feature type="transmembrane region" description="Helical" evidence="11">
    <location>
        <begin position="168"/>
        <end position="189"/>
    </location>
</feature>
<evidence type="ECO:0000256" key="10">
    <source>
        <dbReference type="ARBA" id="ARBA00023136"/>
    </source>
</evidence>
<dbReference type="Pfam" id="PF00512">
    <property type="entry name" value="HisKA"/>
    <property type="match status" value="1"/>
</dbReference>
<dbReference type="Pfam" id="PF02518">
    <property type="entry name" value="HATPase_c"/>
    <property type="match status" value="1"/>
</dbReference>
<evidence type="ECO:0000259" key="12">
    <source>
        <dbReference type="PROSITE" id="PS50109"/>
    </source>
</evidence>
<dbReference type="SMART" id="SM00388">
    <property type="entry name" value="HisKA"/>
    <property type="match status" value="1"/>
</dbReference>
<dbReference type="PANTHER" id="PTHR45436:SF5">
    <property type="entry name" value="SENSOR HISTIDINE KINASE TRCS"/>
    <property type="match status" value="1"/>
</dbReference>
<accession>A0A8J3R7S7</accession>
<dbReference type="PANTHER" id="PTHR45436">
    <property type="entry name" value="SENSOR HISTIDINE KINASE YKOH"/>
    <property type="match status" value="1"/>
</dbReference>
<dbReference type="InterPro" id="IPR004358">
    <property type="entry name" value="Sig_transdc_His_kin-like_C"/>
</dbReference>
<dbReference type="SUPFAM" id="SSF55874">
    <property type="entry name" value="ATPase domain of HSP90 chaperone/DNA topoisomerase II/histidine kinase"/>
    <property type="match status" value="1"/>
</dbReference>
<protein>
    <recommendedName>
        <fullName evidence="3">histidine kinase</fullName>
        <ecNumber evidence="3">2.7.13.3</ecNumber>
    </recommendedName>
</protein>
<evidence type="ECO:0000256" key="11">
    <source>
        <dbReference type="SAM" id="Phobius"/>
    </source>
</evidence>
<evidence type="ECO:0000259" key="13">
    <source>
        <dbReference type="PROSITE" id="PS50885"/>
    </source>
</evidence>
<dbReference type="AlphaFoldDB" id="A0A8J3R7S7"/>
<keyword evidence="4" id="KW-0597">Phosphoprotein</keyword>
<dbReference type="SMART" id="SM00387">
    <property type="entry name" value="HATPase_c"/>
    <property type="match status" value="1"/>
</dbReference>
<dbReference type="InterPro" id="IPR003661">
    <property type="entry name" value="HisK_dim/P_dom"/>
</dbReference>
<dbReference type="Gene3D" id="1.10.287.130">
    <property type="match status" value="1"/>
</dbReference>
<dbReference type="GO" id="GO:0005886">
    <property type="term" value="C:plasma membrane"/>
    <property type="evidence" value="ECO:0007669"/>
    <property type="project" value="UniProtKB-SubCell"/>
</dbReference>
<dbReference type="Gene3D" id="3.30.565.10">
    <property type="entry name" value="Histidine kinase-like ATPase, C-terminal domain"/>
    <property type="match status" value="1"/>
</dbReference>
<keyword evidence="5" id="KW-0808">Transferase</keyword>
<dbReference type="InterPro" id="IPR036097">
    <property type="entry name" value="HisK_dim/P_sf"/>
</dbReference>
<keyword evidence="15" id="KW-1185">Reference proteome</keyword>
<evidence type="ECO:0000313" key="14">
    <source>
        <dbReference type="EMBL" id="GIH69351.1"/>
    </source>
</evidence>
<keyword evidence="6 11" id="KW-0812">Transmembrane</keyword>
<evidence type="ECO:0000256" key="1">
    <source>
        <dbReference type="ARBA" id="ARBA00000085"/>
    </source>
</evidence>
<dbReference type="InterPro" id="IPR050428">
    <property type="entry name" value="TCS_sensor_his_kinase"/>
</dbReference>
<evidence type="ECO:0000256" key="3">
    <source>
        <dbReference type="ARBA" id="ARBA00012438"/>
    </source>
</evidence>
<keyword evidence="8 11" id="KW-1133">Transmembrane helix</keyword>
<comment type="catalytic activity">
    <reaction evidence="1">
        <text>ATP + protein L-histidine = ADP + protein N-phospho-L-histidine.</text>
        <dbReference type="EC" id="2.7.13.3"/>
    </reaction>
</comment>
<organism evidence="14 15">
    <name type="scientific">Sphaerimonospora thailandensis</name>
    <dbReference type="NCBI Taxonomy" id="795644"/>
    <lineage>
        <taxon>Bacteria</taxon>
        <taxon>Bacillati</taxon>
        <taxon>Actinomycetota</taxon>
        <taxon>Actinomycetes</taxon>
        <taxon>Streptosporangiales</taxon>
        <taxon>Streptosporangiaceae</taxon>
        <taxon>Sphaerimonospora</taxon>
    </lineage>
</organism>
<evidence type="ECO:0000256" key="7">
    <source>
        <dbReference type="ARBA" id="ARBA00022777"/>
    </source>
</evidence>
<dbReference type="PRINTS" id="PR00344">
    <property type="entry name" value="BCTRLSENSOR"/>
</dbReference>
<dbReference type="PROSITE" id="PS50109">
    <property type="entry name" value="HIS_KIN"/>
    <property type="match status" value="1"/>
</dbReference>
<name>A0A8J3R7S7_9ACTN</name>
<dbReference type="EMBL" id="BOOG01000014">
    <property type="protein sequence ID" value="GIH69351.1"/>
    <property type="molecule type" value="Genomic_DNA"/>
</dbReference>
<dbReference type="GO" id="GO:0000155">
    <property type="term" value="F:phosphorelay sensor kinase activity"/>
    <property type="evidence" value="ECO:0007669"/>
    <property type="project" value="InterPro"/>
</dbReference>
<dbReference type="SUPFAM" id="SSF158472">
    <property type="entry name" value="HAMP domain-like"/>
    <property type="match status" value="1"/>
</dbReference>
<keyword evidence="9" id="KW-0902">Two-component regulatory system</keyword>
<dbReference type="InterPro" id="IPR003660">
    <property type="entry name" value="HAMP_dom"/>
</dbReference>
<proteinExistence type="predicted"/>
<sequence>MKVRGVRLPRPRSIRGRFTLTAGLVSLIILAVIGAGSDFVIRKTIESHVFNTTQQAAMDWMSSMRPDGTPRADGPADRARLLQLVDSRGRVVAASSAAADRPPLSTIRPPVHDRIQYLKTCSSPGGCVLLTAMRPTPQAASLLWSGEPHYVYSGADEPGVLAGIRLEAATAALVLLTSAFSAWIIWLVVGRTLRPVAAIREKVSEATVRDVSLRLPEPPGDDEIARLARASNRFLDQLDKLVSDQRRFASMVSHELRSPAAALRAQVEEALLYPDDVDPHEALRGALRSTERFQRIIDELLAYTRVKRTGTSAPEPVDLTAMVRAELGTRPPHGKPVLLHAASERLTVFGIRLHLLGVLSNLLANAQRHAHSRVDVTVERSGDQAVLIVQDDGDGIAPEDRERVFEPFVRLADGLRRDPGGSGLGLAICREAARAHHGSLAVEDSPQGARFVLRLPLTDLRPSPQPDEELQPARS</sequence>
<dbReference type="Pfam" id="PF00672">
    <property type="entry name" value="HAMP"/>
    <property type="match status" value="1"/>
</dbReference>
<feature type="domain" description="HAMP" evidence="13">
    <location>
        <begin position="190"/>
        <end position="243"/>
    </location>
</feature>
<feature type="transmembrane region" description="Helical" evidence="11">
    <location>
        <begin position="20"/>
        <end position="41"/>
    </location>
</feature>
<evidence type="ECO:0000256" key="8">
    <source>
        <dbReference type="ARBA" id="ARBA00022989"/>
    </source>
</evidence>
<evidence type="ECO:0000256" key="2">
    <source>
        <dbReference type="ARBA" id="ARBA00004236"/>
    </source>
</evidence>
<dbReference type="SMART" id="SM00304">
    <property type="entry name" value="HAMP"/>
    <property type="match status" value="1"/>
</dbReference>
<dbReference type="EC" id="2.7.13.3" evidence="3"/>
<keyword evidence="7 14" id="KW-0418">Kinase</keyword>
<reference evidence="14" key="1">
    <citation type="submission" date="2021-01" db="EMBL/GenBank/DDBJ databases">
        <title>Whole genome shotgun sequence of Sphaerimonospora thailandensis NBRC 107569.</title>
        <authorList>
            <person name="Komaki H."/>
            <person name="Tamura T."/>
        </authorList>
    </citation>
    <scope>NUCLEOTIDE SEQUENCE</scope>
    <source>
        <strain evidence="14">NBRC 107569</strain>
    </source>
</reference>
<dbReference type="PROSITE" id="PS50885">
    <property type="entry name" value="HAMP"/>
    <property type="match status" value="1"/>
</dbReference>